<dbReference type="EMBL" id="GECU01030259">
    <property type="protein sequence ID" value="JAS77447.1"/>
    <property type="molecule type" value="Transcribed_RNA"/>
</dbReference>
<sequence length="111" mass="11033">MKYNKISKRIFSRILNHFSDFTVTCMHHEVKTAKVKSNRTKFRVHQAWAGTSVGAESAGGASGGGADSAGAGGAPAPAPSAEAPAAAEVAPAPAETAPAPAVAPPAEAAPA</sequence>
<dbReference type="AlphaFoldDB" id="A0A1B6HRY9"/>
<feature type="compositionally biased region" description="Low complexity" evidence="1">
    <location>
        <begin position="79"/>
        <end position="111"/>
    </location>
</feature>
<feature type="region of interest" description="Disordered" evidence="1">
    <location>
        <begin position="53"/>
        <end position="111"/>
    </location>
</feature>
<accession>A0A1B6HRY9</accession>
<organism evidence="2">
    <name type="scientific">Homalodisca liturata</name>
    <dbReference type="NCBI Taxonomy" id="320908"/>
    <lineage>
        <taxon>Eukaryota</taxon>
        <taxon>Metazoa</taxon>
        <taxon>Ecdysozoa</taxon>
        <taxon>Arthropoda</taxon>
        <taxon>Hexapoda</taxon>
        <taxon>Insecta</taxon>
        <taxon>Pterygota</taxon>
        <taxon>Neoptera</taxon>
        <taxon>Paraneoptera</taxon>
        <taxon>Hemiptera</taxon>
        <taxon>Auchenorrhyncha</taxon>
        <taxon>Membracoidea</taxon>
        <taxon>Cicadellidae</taxon>
        <taxon>Cicadellinae</taxon>
        <taxon>Proconiini</taxon>
        <taxon>Homalodisca</taxon>
    </lineage>
</organism>
<proteinExistence type="predicted"/>
<gene>
    <name evidence="2" type="ORF">g.40616</name>
</gene>
<evidence type="ECO:0000256" key="1">
    <source>
        <dbReference type="SAM" id="MobiDB-lite"/>
    </source>
</evidence>
<feature type="non-terminal residue" evidence="2">
    <location>
        <position position="111"/>
    </location>
</feature>
<feature type="compositionally biased region" description="Gly residues" evidence="1">
    <location>
        <begin position="60"/>
        <end position="73"/>
    </location>
</feature>
<reference evidence="2" key="1">
    <citation type="submission" date="2015-11" db="EMBL/GenBank/DDBJ databases">
        <title>De novo transcriptome assembly of four potential Pierce s Disease insect vectors from Arizona vineyards.</title>
        <authorList>
            <person name="Tassone E.E."/>
        </authorList>
    </citation>
    <scope>NUCLEOTIDE SEQUENCE</scope>
</reference>
<evidence type="ECO:0000313" key="2">
    <source>
        <dbReference type="EMBL" id="JAS77447.1"/>
    </source>
</evidence>
<protein>
    <submittedName>
        <fullName evidence="2">Uncharacterized protein</fullName>
    </submittedName>
</protein>
<name>A0A1B6HRY9_9HEMI</name>